<proteinExistence type="predicted"/>
<sequence length="354" mass="40314">MAVIQVVNDIPVEPEPHPSPIANLDWETALSSPTHTFEVGPSATPFPIHQSIIFHHSPMLSGLIANNSTTSFPEISPDVFALLSTFFYTGIYTSPQPTHIPPSPVATETQRAQSTPKTGAEAVRIPIERHQMRNLFYKHHISPNPSQSLHIGPRIYPLNPETPSSYSILRRQFLEFRRRFEGRSGVPSAKGDTLNGEDGSYVEVFRIHVELYMLASKWDIPSLRNLALARMYDSLAGGVVTELWKRDVKELMEKVWGYPVRDCYEIRECVELYWVAENEALGSVLLKQEMSAEVGGGYKFENEARRLKERIKRARWEAQDEARDQKEAIDEMATERAFDEWWEREDLGFGRGSV</sequence>
<gene>
    <name evidence="3" type="ORF">BT63DRAFT_455664</name>
</gene>
<dbReference type="PROSITE" id="PS50097">
    <property type="entry name" value="BTB"/>
    <property type="match status" value="1"/>
</dbReference>
<name>A0A6A6UDH1_9PEZI</name>
<feature type="region of interest" description="Disordered" evidence="1">
    <location>
        <begin position="98"/>
        <end position="120"/>
    </location>
</feature>
<dbReference type="Proteomes" id="UP000799302">
    <property type="component" value="Unassembled WGS sequence"/>
</dbReference>
<keyword evidence="4" id="KW-1185">Reference proteome</keyword>
<dbReference type="AlphaFoldDB" id="A0A6A6UDH1"/>
<protein>
    <recommendedName>
        <fullName evidence="2">BTB domain-containing protein</fullName>
    </recommendedName>
</protein>
<evidence type="ECO:0000259" key="2">
    <source>
        <dbReference type="PROSITE" id="PS50097"/>
    </source>
</evidence>
<organism evidence="3 4">
    <name type="scientific">Microthyrium microscopicum</name>
    <dbReference type="NCBI Taxonomy" id="703497"/>
    <lineage>
        <taxon>Eukaryota</taxon>
        <taxon>Fungi</taxon>
        <taxon>Dikarya</taxon>
        <taxon>Ascomycota</taxon>
        <taxon>Pezizomycotina</taxon>
        <taxon>Dothideomycetes</taxon>
        <taxon>Dothideomycetes incertae sedis</taxon>
        <taxon>Microthyriales</taxon>
        <taxon>Microthyriaceae</taxon>
        <taxon>Microthyrium</taxon>
    </lineage>
</organism>
<dbReference type="PANTHER" id="PTHR47843">
    <property type="entry name" value="BTB DOMAIN-CONTAINING PROTEIN-RELATED"/>
    <property type="match status" value="1"/>
</dbReference>
<dbReference type="Gene3D" id="3.30.710.10">
    <property type="entry name" value="Potassium Channel Kv1.1, Chain A"/>
    <property type="match status" value="1"/>
</dbReference>
<dbReference type="OrthoDB" id="6359816at2759"/>
<dbReference type="PANTHER" id="PTHR47843:SF3">
    <property type="entry name" value="BTB DOMAIN-CONTAINING PROTEIN"/>
    <property type="match status" value="1"/>
</dbReference>
<feature type="domain" description="BTB" evidence="2">
    <location>
        <begin position="33"/>
        <end position="96"/>
    </location>
</feature>
<accession>A0A6A6UDH1</accession>
<dbReference type="InterPro" id="IPR011333">
    <property type="entry name" value="SKP1/BTB/POZ_sf"/>
</dbReference>
<dbReference type="InterPro" id="IPR000210">
    <property type="entry name" value="BTB/POZ_dom"/>
</dbReference>
<evidence type="ECO:0000256" key="1">
    <source>
        <dbReference type="SAM" id="MobiDB-lite"/>
    </source>
</evidence>
<evidence type="ECO:0000313" key="3">
    <source>
        <dbReference type="EMBL" id="KAF2669676.1"/>
    </source>
</evidence>
<evidence type="ECO:0000313" key="4">
    <source>
        <dbReference type="Proteomes" id="UP000799302"/>
    </source>
</evidence>
<dbReference type="EMBL" id="MU004235">
    <property type="protein sequence ID" value="KAF2669676.1"/>
    <property type="molecule type" value="Genomic_DNA"/>
</dbReference>
<feature type="compositionally biased region" description="Polar residues" evidence="1">
    <location>
        <begin position="106"/>
        <end position="117"/>
    </location>
</feature>
<reference evidence="3" key="1">
    <citation type="journal article" date="2020" name="Stud. Mycol.">
        <title>101 Dothideomycetes genomes: a test case for predicting lifestyles and emergence of pathogens.</title>
        <authorList>
            <person name="Haridas S."/>
            <person name="Albert R."/>
            <person name="Binder M."/>
            <person name="Bloem J."/>
            <person name="Labutti K."/>
            <person name="Salamov A."/>
            <person name="Andreopoulos B."/>
            <person name="Baker S."/>
            <person name="Barry K."/>
            <person name="Bills G."/>
            <person name="Bluhm B."/>
            <person name="Cannon C."/>
            <person name="Castanera R."/>
            <person name="Culley D."/>
            <person name="Daum C."/>
            <person name="Ezra D."/>
            <person name="Gonzalez J."/>
            <person name="Henrissat B."/>
            <person name="Kuo A."/>
            <person name="Liang C."/>
            <person name="Lipzen A."/>
            <person name="Lutzoni F."/>
            <person name="Magnuson J."/>
            <person name="Mondo S."/>
            <person name="Nolan M."/>
            <person name="Ohm R."/>
            <person name="Pangilinan J."/>
            <person name="Park H.-J."/>
            <person name="Ramirez L."/>
            <person name="Alfaro M."/>
            <person name="Sun H."/>
            <person name="Tritt A."/>
            <person name="Yoshinaga Y."/>
            <person name="Zwiers L.-H."/>
            <person name="Turgeon B."/>
            <person name="Goodwin S."/>
            <person name="Spatafora J."/>
            <person name="Crous P."/>
            <person name="Grigoriev I."/>
        </authorList>
    </citation>
    <scope>NUCLEOTIDE SEQUENCE</scope>
    <source>
        <strain evidence="3">CBS 115976</strain>
    </source>
</reference>